<dbReference type="PANTHER" id="PTHR30368:SF2">
    <property type="entry name" value="SULFATE-BINDING PROTEIN"/>
    <property type="match status" value="1"/>
</dbReference>
<evidence type="ECO:0000313" key="6">
    <source>
        <dbReference type="EMBL" id="GMN88533.1"/>
    </source>
</evidence>
<keyword evidence="5" id="KW-0574">Periplasm</keyword>
<dbReference type="PANTHER" id="PTHR30368">
    <property type="entry name" value="SULFATE-BINDING PROTEIN"/>
    <property type="match status" value="1"/>
</dbReference>
<evidence type="ECO:0000256" key="2">
    <source>
        <dbReference type="ARBA" id="ARBA00006099"/>
    </source>
</evidence>
<dbReference type="InterPro" id="IPR005669">
    <property type="entry name" value="Thiosulph/SO4-bd"/>
</dbReference>
<dbReference type="CDD" id="cd13519">
    <property type="entry name" value="PBP2_PEB3_AcfC"/>
    <property type="match status" value="1"/>
</dbReference>
<comment type="subcellular location">
    <subcellularLocation>
        <location evidence="1">Periplasm</location>
    </subcellularLocation>
</comment>
<keyword evidence="7" id="KW-1185">Reference proteome</keyword>
<proteinExistence type="inferred from homology"/>
<dbReference type="Proteomes" id="UP001628164">
    <property type="component" value="Unassembled WGS sequence"/>
</dbReference>
<keyword evidence="3" id="KW-0813">Transport</keyword>
<comment type="similarity">
    <text evidence="2">Belongs to the prokaryotic sulfate-binding protein family.</text>
</comment>
<keyword evidence="4" id="KW-0732">Signal</keyword>
<sequence length="256" mass="28916">MELKVFKKTLLLGLVVSVNGLYADINLYGPGGPHTALIDAAKKFEEKTNIKVNVNFGPESTWRDKAKKDADILFGPSQQSATAIIYDFRDKFELKDLQSMYYHDAIILVKKGNPKNIKSLDDLIKPNINIVVIDGSGYSNTSGTGVWEDIVGRKHDINFTQKFRKNITSFAPNSGSAFKAFKDDNADAWITWRDWAISNPNEGQVVNISSKYNISRDFNIVVSKDNKNSEVNRFVNYLTSNEGLKSFYSYGWYISR</sequence>
<comment type="caution">
    <text evidence="6">The sequence shown here is derived from an EMBL/GenBank/DDBJ whole genome shotgun (WGS) entry which is preliminary data.</text>
</comment>
<reference evidence="6 7" key="1">
    <citation type="journal article" date="2024" name="Dis. Aquat. Organ.">
        <title>Francisella sciaenopsi sp. nov. isolated from diseased red drum Sciaenops ocellatus in Florida, USA.</title>
        <authorList>
            <person name="Kawahara M."/>
            <person name="Cody T.T."/>
            <person name="Yanong R.P.E."/>
            <person name="Henderson E."/>
            <person name="Yazdi Z."/>
            <person name="Soto E."/>
        </authorList>
    </citation>
    <scope>NUCLEOTIDE SEQUENCE [LARGE SCALE GENOMIC DNA]</scope>
    <source>
        <strain evidence="6 7">R22-20-7</strain>
    </source>
</reference>
<organism evidence="6 7">
    <name type="scientific">Francisella sciaenopsi</name>
    <dbReference type="NCBI Taxonomy" id="3055034"/>
    <lineage>
        <taxon>Bacteria</taxon>
        <taxon>Pseudomonadati</taxon>
        <taxon>Pseudomonadota</taxon>
        <taxon>Gammaproteobacteria</taxon>
        <taxon>Thiotrichales</taxon>
        <taxon>Francisellaceae</taxon>
        <taxon>Francisella</taxon>
    </lineage>
</organism>
<dbReference type="EMBL" id="BTHG01000001">
    <property type="protein sequence ID" value="GMN88533.1"/>
    <property type="molecule type" value="Genomic_DNA"/>
</dbReference>
<evidence type="ECO:0000256" key="4">
    <source>
        <dbReference type="ARBA" id="ARBA00022729"/>
    </source>
</evidence>
<dbReference type="Pfam" id="PF13531">
    <property type="entry name" value="SBP_bac_11"/>
    <property type="match status" value="1"/>
</dbReference>
<evidence type="ECO:0000256" key="1">
    <source>
        <dbReference type="ARBA" id="ARBA00004418"/>
    </source>
</evidence>
<dbReference type="SUPFAM" id="SSF53850">
    <property type="entry name" value="Periplasmic binding protein-like II"/>
    <property type="match status" value="1"/>
</dbReference>
<evidence type="ECO:0000256" key="3">
    <source>
        <dbReference type="ARBA" id="ARBA00022448"/>
    </source>
</evidence>
<gene>
    <name evidence="6" type="primary">paa</name>
    <name evidence="6" type="ORF">fsci_00190</name>
</gene>
<evidence type="ECO:0000256" key="5">
    <source>
        <dbReference type="ARBA" id="ARBA00022764"/>
    </source>
</evidence>
<accession>A0ABQ6PBU4</accession>
<evidence type="ECO:0000313" key="7">
    <source>
        <dbReference type="Proteomes" id="UP001628164"/>
    </source>
</evidence>
<dbReference type="Gene3D" id="3.40.190.10">
    <property type="entry name" value="Periplasmic binding protein-like II"/>
    <property type="match status" value="2"/>
</dbReference>
<name>A0ABQ6PBU4_9GAMM</name>
<protein>
    <submittedName>
        <fullName evidence="6">AcfC family adhesin Paa</fullName>
    </submittedName>
</protein>